<dbReference type="KEGG" id="ehx:EMIHUDRAFT_455511"/>
<sequence>MGATSEDEGSTGDALDIVLYLFVLGPAVEWCLKSPRVNRGRPGSWRGVSLAVLLLALVAAGKMAWESGTREPNHFETLGVRVDAGTAEIKRAYKTESLKYHPDKTDDPAAPAIFMRMQRAYETLKDPSSRDAYNRFGGKSGDDESGGMTGAAMFYAIWLVLGYLLTMGRASEDARTWAFSGLLALAVVEYQTRVLPHTTVHEKLELLHRLFPPFLHGSRMISQVVFRDIGVYNKMLVEQMHVKVDELGKLAYATQREIAKQGIARPSGVAAPLAAAADGFAKLGGEKAADAAQNNRMTNLILFFLVYAGFKYVMDKD</sequence>
<dbReference type="SMART" id="SM00271">
    <property type="entry name" value="DnaJ"/>
    <property type="match status" value="1"/>
</dbReference>
<keyword evidence="2" id="KW-0472">Membrane</keyword>
<proteinExistence type="predicted"/>
<dbReference type="PROSITE" id="PS00636">
    <property type="entry name" value="DNAJ_1"/>
    <property type="match status" value="1"/>
</dbReference>
<dbReference type="PRINTS" id="PR00625">
    <property type="entry name" value="JDOMAIN"/>
</dbReference>
<dbReference type="GO" id="GO:0051087">
    <property type="term" value="F:protein-folding chaperone binding"/>
    <property type="evidence" value="ECO:0007669"/>
    <property type="project" value="TreeGrafter"/>
</dbReference>
<dbReference type="CDD" id="cd06257">
    <property type="entry name" value="DnaJ"/>
    <property type="match status" value="1"/>
</dbReference>
<dbReference type="InterPro" id="IPR001623">
    <property type="entry name" value="DnaJ_domain"/>
</dbReference>
<accession>A0A0D3KG71</accession>
<feature type="transmembrane region" description="Helical" evidence="2">
    <location>
        <begin position="297"/>
        <end position="314"/>
    </location>
</feature>
<dbReference type="Pfam" id="PF00226">
    <property type="entry name" value="DnaJ"/>
    <property type="match status" value="1"/>
</dbReference>
<dbReference type="RefSeq" id="XP_005787185.1">
    <property type="nucleotide sequence ID" value="XM_005787128.1"/>
</dbReference>
<evidence type="ECO:0000256" key="1">
    <source>
        <dbReference type="ARBA" id="ARBA00023186"/>
    </source>
</evidence>
<dbReference type="InterPro" id="IPR036869">
    <property type="entry name" value="J_dom_sf"/>
</dbReference>
<feature type="transmembrane region" description="Helical" evidence="2">
    <location>
        <begin position="14"/>
        <end position="32"/>
    </location>
</feature>
<dbReference type="Proteomes" id="UP000013827">
    <property type="component" value="Unassembled WGS sequence"/>
</dbReference>
<dbReference type="PaxDb" id="2903-EOD34756"/>
<dbReference type="SUPFAM" id="SSF46565">
    <property type="entry name" value="Chaperone J-domain"/>
    <property type="match status" value="1"/>
</dbReference>
<dbReference type="InterPro" id="IPR018253">
    <property type="entry name" value="DnaJ_domain_CS"/>
</dbReference>
<evidence type="ECO:0000313" key="5">
    <source>
        <dbReference type="Proteomes" id="UP000013827"/>
    </source>
</evidence>
<organism evidence="4 5">
    <name type="scientific">Emiliania huxleyi (strain CCMP1516)</name>
    <dbReference type="NCBI Taxonomy" id="280463"/>
    <lineage>
        <taxon>Eukaryota</taxon>
        <taxon>Haptista</taxon>
        <taxon>Haptophyta</taxon>
        <taxon>Prymnesiophyceae</taxon>
        <taxon>Isochrysidales</taxon>
        <taxon>Noelaerhabdaceae</taxon>
        <taxon>Emiliania</taxon>
    </lineage>
</organism>
<dbReference type="GeneID" id="17280026"/>
<dbReference type="PROSITE" id="PS50076">
    <property type="entry name" value="DNAJ_2"/>
    <property type="match status" value="1"/>
</dbReference>
<dbReference type="GO" id="GO:0005783">
    <property type="term" value="C:endoplasmic reticulum"/>
    <property type="evidence" value="ECO:0007669"/>
    <property type="project" value="TreeGrafter"/>
</dbReference>
<dbReference type="STRING" id="2903.R1FGU2"/>
<dbReference type="GO" id="GO:0036503">
    <property type="term" value="P:ERAD pathway"/>
    <property type="evidence" value="ECO:0007669"/>
    <property type="project" value="TreeGrafter"/>
</dbReference>
<dbReference type="HOGENOM" id="CLU_878349_0_0_1"/>
<feature type="transmembrane region" description="Helical" evidence="2">
    <location>
        <begin position="146"/>
        <end position="165"/>
    </location>
</feature>
<dbReference type="PANTHER" id="PTHR44360">
    <property type="entry name" value="DNAJ HOMOLOG SUBFAMILY B MEMBER 9"/>
    <property type="match status" value="1"/>
</dbReference>
<dbReference type="EnsemblProtists" id="EOD34756">
    <property type="protein sequence ID" value="EOD34756"/>
    <property type="gene ID" value="EMIHUDRAFT_455511"/>
</dbReference>
<keyword evidence="1" id="KW-0143">Chaperone</keyword>
<feature type="transmembrane region" description="Helical" evidence="2">
    <location>
        <begin position="44"/>
        <end position="65"/>
    </location>
</feature>
<feature type="domain" description="J" evidence="3">
    <location>
        <begin position="73"/>
        <end position="137"/>
    </location>
</feature>
<dbReference type="GO" id="GO:0051787">
    <property type="term" value="F:misfolded protein binding"/>
    <property type="evidence" value="ECO:0007669"/>
    <property type="project" value="TreeGrafter"/>
</dbReference>
<keyword evidence="5" id="KW-1185">Reference proteome</keyword>
<keyword evidence="2" id="KW-1133">Transmembrane helix</keyword>
<name>A0A0D3KG71_EMIH1</name>
<dbReference type="AlphaFoldDB" id="A0A0D3KG71"/>
<evidence type="ECO:0000259" key="3">
    <source>
        <dbReference type="PROSITE" id="PS50076"/>
    </source>
</evidence>
<keyword evidence="2" id="KW-0812">Transmembrane</keyword>
<evidence type="ECO:0000256" key="2">
    <source>
        <dbReference type="SAM" id="Phobius"/>
    </source>
</evidence>
<dbReference type="InterPro" id="IPR051948">
    <property type="entry name" value="Hsp70_co-chaperone_J-domain"/>
</dbReference>
<dbReference type="eggNOG" id="KOG0691">
    <property type="taxonomic scope" value="Eukaryota"/>
</dbReference>
<reference evidence="5" key="1">
    <citation type="journal article" date="2013" name="Nature">
        <title>Pan genome of the phytoplankton Emiliania underpins its global distribution.</title>
        <authorList>
            <person name="Read B.A."/>
            <person name="Kegel J."/>
            <person name="Klute M.J."/>
            <person name="Kuo A."/>
            <person name="Lefebvre S.C."/>
            <person name="Maumus F."/>
            <person name="Mayer C."/>
            <person name="Miller J."/>
            <person name="Monier A."/>
            <person name="Salamov A."/>
            <person name="Young J."/>
            <person name="Aguilar M."/>
            <person name="Claverie J.M."/>
            <person name="Frickenhaus S."/>
            <person name="Gonzalez K."/>
            <person name="Herman E.K."/>
            <person name="Lin Y.C."/>
            <person name="Napier J."/>
            <person name="Ogata H."/>
            <person name="Sarno A.F."/>
            <person name="Shmutz J."/>
            <person name="Schroeder D."/>
            <person name="de Vargas C."/>
            <person name="Verret F."/>
            <person name="von Dassow P."/>
            <person name="Valentin K."/>
            <person name="Van de Peer Y."/>
            <person name="Wheeler G."/>
            <person name="Dacks J.B."/>
            <person name="Delwiche C.F."/>
            <person name="Dyhrman S.T."/>
            <person name="Glockner G."/>
            <person name="John U."/>
            <person name="Richards T."/>
            <person name="Worden A.Z."/>
            <person name="Zhang X."/>
            <person name="Grigoriev I.V."/>
            <person name="Allen A.E."/>
            <person name="Bidle K."/>
            <person name="Borodovsky M."/>
            <person name="Bowler C."/>
            <person name="Brownlee C."/>
            <person name="Cock J.M."/>
            <person name="Elias M."/>
            <person name="Gladyshev V.N."/>
            <person name="Groth M."/>
            <person name="Guda C."/>
            <person name="Hadaegh A."/>
            <person name="Iglesias-Rodriguez M.D."/>
            <person name="Jenkins J."/>
            <person name="Jones B.M."/>
            <person name="Lawson T."/>
            <person name="Leese F."/>
            <person name="Lindquist E."/>
            <person name="Lobanov A."/>
            <person name="Lomsadze A."/>
            <person name="Malik S.B."/>
            <person name="Marsh M.E."/>
            <person name="Mackinder L."/>
            <person name="Mock T."/>
            <person name="Mueller-Roeber B."/>
            <person name="Pagarete A."/>
            <person name="Parker M."/>
            <person name="Probert I."/>
            <person name="Quesneville H."/>
            <person name="Raines C."/>
            <person name="Rensing S.A."/>
            <person name="Riano-Pachon D.M."/>
            <person name="Richier S."/>
            <person name="Rokitta S."/>
            <person name="Shiraiwa Y."/>
            <person name="Soanes D.M."/>
            <person name="van der Giezen M."/>
            <person name="Wahlund T.M."/>
            <person name="Williams B."/>
            <person name="Wilson W."/>
            <person name="Wolfe G."/>
            <person name="Wurch L.L."/>
        </authorList>
    </citation>
    <scope>NUCLEOTIDE SEQUENCE</scope>
</reference>
<reference evidence="4" key="2">
    <citation type="submission" date="2024-10" db="UniProtKB">
        <authorList>
            <consortium name="EnsemblProtists"/>
        </authorList>
    </citation>
    <scope>IDENTIFICATION</scope>
</reference>
<protein>
    <recommendedName>
        <fullName evidence="3">J domain-containing protein</fullName>
    </recommendedName>
</protein>
<dbReference type="OMA" id="FMNGCRS"/>
<dbReference type="PANTHER" id="PTHR44360:SF1">
    <property type="entry name" value="DNAJ HOMOLOG SUBFAMILY B MEMBER 9"/>
    <property type="match status" value="1"/>
</dbReference>
<evidence type="ECO:0000313" key="4">
    <source>
        <dbReference type="EnsemblProtists" id="EOD34756"/>
    </source>
</evidence>
<dbReference type="Gene3D" id="1.10.287.110">
    <property type="entry name" value="DnaJ domain"/>
    <property type="match status" value="1"/>
</dbReference>